<reference evidence="2" key="1">
    <citation type="submission" date="2020-04" db="EMBL/GenBank/DDBJ databases">
        <authorList>
            <person name="Alioto T."/>
            <person name="Alioto T."/>
            <person name="Gomez Garrido J."/>
        </authorList>
    </citation>
    <scope>NUCLEOTIDE SEQUENCE</scope>
    <source>
        <strain evidence="2">A484AB</strain>
    </source>
</reference>
<feature type="compositionally biased region" description="Basic and acidic residues" evidence="1">
    <location>
        <begin position="321"/>
        <end position="334"/>
    </location>
</feature>
<feature type="region of interest" description="Disordered" evidence="1">
    <location>
        <begin position="315"/>
        <end position="352"/>
    </location>
</feature>
<dbReference type="AlphaFoldDB" id="A0A6S7HHG0"/>
<dbReference type="Pfam" id="PF00233">
    <property type="entry name" value="PDEase_I"/>
    <property type="match status" value="1"/>
</dbReference>
<name>A0A6S7HHG0_PARCT</name>
<comment type="caution">
    <text evidence="2">The sequence shown here is derived from an EMBL/GenBank/DDBJ whole genome shotgun (WGS) entry which is preliminary data.</text>
</comment>
<dbReference type="SUPFAM" id="SSF109604">
    <property type="entry name" value="HD-domain/PDEase-like"/>
    <property type="match status" value="1"/>
</dbReference>
<dbReference type="PROSITE" id="PS00126">
    <property type="entry name" value="PDEASE_I_1"/>
    <property type="match status" value="1"/>
</dbReference>
<dbReference type="OrthoDB" id="295473at2759"/>
<dbReference type="Proteomes" id="UP001152795">
    <property type="component" value="Unassembled WGS sequence"/>
</dbReference>
<dbReference type="InterPro" id="IPR023174">
    <property type="entry name" value="PDEase_CS"/>
</dbReference>
<protein>
    <submittedName>
        <fullName evidence="2">3,5 -cyclic phosphodiesterase pde-5</fullName>
    </submittedName>
</protein>
<accession>A0A6S7HHG0</accession>
<sequence length="352" mass="41061">MEELDPIPEDLWSFNFNFYQDSDYLLKLAIIMAEQVLETCEISVDTDTLHRFMLTVRKNYRPLAYHSWSHGFSVAHILWLIFTQSPDTFTVNEKLGMFFGAVCHDVDHRGFNNQFLQLIKSPIGLLYQTSTMECHHLDHTLYLLQHDDLNIFKNIEETQHSEIMAVIKQTILDTDITLFTLSHMELEPIVYAGEFDFGNERHRKLFKHELITAADLCAVAKPWNIHRQSVKKVFEEFYTQGDLEKQMGHTPIPLMDRDKKNEVPKSQVTFFSAMGIKCYGILYEILPCTEPLLENARDNLEEWKRLAGISENTEPKNVPMKRFENLMHGRRDSSDEYSESTSQNNMPDVANE</sequence>
<dbReference type="SMART" id="SM00471">
    <property type="entry name" value="HDc"/>
    <property type="match status" value="1"/>
</dbReference>
<dbReference type="InterPro" id="IPR002073">
    <property type="entry name" value="PDEase_catalytic_dom"/>
</dbReference>
<organism evidence="2 3">
    <name type="scientific">Paramuricea clavata</name>
    <name type="common">Red gorgonian</name>
    <name type="synonym">Violescent sea-whip</name>
    <dbReference type="NCBI Taxonomy" id="317549"/>
    <lineage>
        <taxon>Eukaryota</taxon>
        <taxon>Metazoa</taxon>
        <taxon>Cnidaria</taxon>
        <taxon>Anthozoa</taxon>
        <taxon>Octocorallia</taxon>
        <taxon>Malacalcyonacea</taxon>
        <taxon>Plexauridae</taxon>
        <taxon>Paramuricea</taxon>
    </lineage>
</organism>
<dbReference type="PRINTS" id="PR00387">
    <property type="entry name" value="PDIESTERASE1"/>
</dbReference>
<dbReference type="CDD" id="cd00077">
    <property type="entry name" value="HDc"/>
    <property type="match status" value="1"/>
</dbReference>
<evidence type="ECO:0000313" key="2">
    <source>
        <dbReference type="EMBL" id="CAB4002570.1"/>
    </source>
</evidence>
<dbReference type="InterPro" id="IPR036971">
    <property type="entry name" value="PDEase_catalytic_dom_sf"/>
</dbReference>
<dbReference type="InterPro" id="IPR003607">
    <property type="entry name" value="HD/PDEase_dom"/>
</dbReference>
<dbReference type="Gene3D" id="1.10.1300.10">
    <property type="entry name" value="3'5'-cyclic nucleotide phosphodiesterase, catalytic domain"/>
    <property type="match status" value="1"/>
</dbReference>
<dbReference type="GO" id="GO:0007165">
    <property type="term" value="P:signal transduction"/>
    <property type="evidence" value="ECO:0007669"/>
    <property type="project" value="InterPro"/>
</dbReference>
<dbReference type="InterPro" id="IPR023088">
    <property type="entry name" value="PDEase"/>
</dbReference>
<dbReference type="EMBL" id="CACRXK020004389">
    <property type="protein sequence ID" value="CAB4002570.1"/>
    <property type="molecule type" value="Genomic_DNA"/>
</dbReference>
<dbReference type="PROSITE" id="PS51845">
    <property type="entry name" value="PDEASE_I_2"/>
    <property type="match status" value="1"/>
</dbReference>
<proteinExistence type="predicted"/>
<dbReference type="GO" id="GO:0004114">
    <property type="term" value="F:3',5'-cyclic-nucleotide phosphodiesterase activity"/>
    <property type="evidence" value="ECO:0007669"/>
    <property type="project" value="InterPro"/>
</dbReference>
<evidence type="ECO:0000313" key="3">
    <source>
        <dbReference type="Proteomes" id="UP001152795"/>
    </source>
</evidence>
<gene>
    <name evidence="2" type="ORF">PACLA_8A078032</name>
</gene>
<evidence type="ECO:0000256" key="1">
    <source>
        <dbReference type="SAM" id="MobiDB-lite"/>
    </source>
</evidence>
<keyword evidence="3" id="KW-1185">Reference proteome</keyword>
<dbReference type="PANTHER" id="PTHR11347">
    <property type="entry name" value="CYCLIC NUCLEOTIDE PHOSPHODIESTERASE"/>
    <property type="match status" value="1"/>
</dbReference>